<evidence type="ECO:0000256" key="2">
    <source>
        <dbReference type="ARBA" id="ARBA00022741"/>
    </source>
</evidence>
<dbReference type="PRINTS" id="PR00449">
    <property type="entry name" value="RASTRNSFRMNG"/>
</dbReference>
<organism evidence="4 5">
    <name type="scientific">Orchesella cincta</name>
    <name type="common">Springtail</name>
    <name type="synonym">Podura cincta</name>
    <dbReference type="NCBI Taxonomy" id="48709"/>
    <lineage>
        <taxon>Eukaryota</taxon>
        <taxon>Metazoa</taxon>
        <taxon>Ecdysozoa</taxon>
        <taxon>Arthropoda</taxon>
        <taxon>Hexapoda</taxon>
        <taxon>Collembola</taxon>
        <taxon>Entomobryomorpha</taxon>
        <taxon>Entomobryoidea</taxon>
        <taxon>Orchesellidae</taxon>
        <taxon>Orchesellinae</taxon>
        <taxon>Orchesella</taxon>
    </lineage>
</organism>
<keyword evidence="5" id="KW-1185">Reference proteome</keyword>
<dbReference type="GO" id="GO:0003924">
    <property type="term" value="F:GTPase activity"/>
    <property type="evidence" value="ECO:0007669"/>
    <property type="project" value="InterPro"/>
</dbReference>
<dbReference type="EMBL" id="LJIJ01003507">
    <property type="protein sequence ID" value="ODM88505.1"/>
    <property type="molecule type" value="Genomic_DNA"/>
</dbReference>
<evidence type="ECO:0000256" key="1">
    <source>
        <dbReference type="ARBA" id="ARBA00010142"/>
    </source>
</evidence>
<dbReference type="Pfam" id="PF00071">
    <property type="entry name" value="Ras"/>
    <property type="match status" value="1"/>
</dbReference>
<dbReference type="InterPro" id="IPR027417">
    <property type="entry name" value="P-loop_NTPase"/>
</dbReference>
<sequence>MESIKCVVVGDRVGKTSMLIKYTTQVFPTETVPTVFDQFTVNLSVDDKPVTLNLCDSSGSECYDRLRPMIYPRTDVCIICFSLEEQSASFENVQKKWWPEVNNYLPTTTTPIILVGTKQDVRDVQLLPEKIYESQVKGQKLAKDINAVKYMECSALEDIGLAEIFQKCIRVVRQPPSPHVRTKGNSEVLLPNYLRRFYSCCRLI</sequence>
<dbReference type="GO" id="GO:0035006">
    <property type="term" value="P:melanization defense response"/>
    <property type="evidence" value="ECO:0007669"/>
    <property type="project" value="UniProtKB-ARBA"/>
</dbReference>
<dbReference type="InterPro" id="IPR003578">
    <property type="entry name" value="Small_GTPase_Rho"/>
</dbReference>
<gene>
    <name evidence="4" type="ORF">Ocin01_18177</name>
</gene>
<dbReference type="PANTHER" id="PTHR24072">
    <property type="entry name" value="RHO FAMILY GTPASE"/>
    <property type="match status" value="1"/>
</dbReference>
<dbReference type="PROSITE" id="PS51420">
    <property type="entry name" value="RHO"/>
    <property type="match status" value="1"/>
</dbReference>
<dbReference type="GO" id="GO:0005525">
    <property type="term" value="F:GTP binding"/>
    <property type="evidence" value="ECO:0007669"/>
    <property type="project" value="UniProtKB-KW"/>
</dbReference>
<dbReference type="GO" id="GO:0035099">
    <property type="term" value="P:hemocyte migration"/>
    <property type="evidence" value="ECO:0007669"/>
    <property type="project" value="UniProtKB-ARBA"/>
</dbReference>
<dbReference type="PROSITE" id="PS51419">
    <property type="entry name" value="RAB"/>
    <property type="match status" value="1"/>
</dbReference>
<dbReference type="PROSITE" id="PS51421">
    <property type="entry name" value="RAS"/>
    <property type="match status" value="1"/>
</dbReference>
<dbReference type="CDD" id="cd00157">
    <property type="entry name" value="Rho"/>
    <property type="match status" value="1"/>
</dbReference>
<comment type="similarity">
    <text evidence="1">Belongs to the small GTPase superfamily. Rho family.</text>
</comment>
<dbReference type="GO" id="GO:0003006">
    <property type="term" value="P:developmental process involved in reproduction"/>
    <property type="evidence" value="ECO:0007669"/>
    <property type="project" value="UniProtKB-ARBA"/>
</dbReference>
<dbReference type="SMART" id="SM00174">
    <property type="entry name" value="RHO"/>
    <property type="match status" value="1"/>
</dbReference>
<accession>A0A1D2M6A1</accession>
<proteinExistence type="inferred from homology"/>
<dbReference type="STRING" id="48709.A0A1D2M6A1"/>
<dbReference type="Proteomes" id="UP000094527">
    <property type="component" value="Unassembled WGS sequence"/>
</dbReference>
<evidence type="ECO:0000313" key="4">
    <source>
        <dbReference type="EMBL" id="ODM88505.1"/>
    </source>
</evidence>
<evidence type="ECO:0000256" key="3">
    <source>
        <dbReference type="ARBA" id="ARBA00023134"/>
    </source>
</evidence>
<dbReference type="NCBIfam" id="TIGR00231">
    <property type="entry name" value="small_GTP"/>
    <property type="match status" value="1"/>
</dbReference>
<evidence type="ECO:0000313" key="5">
    <source>
        <dbReference type="Proteomes" id="UP000094527"/>
    </source>
</evidence>
<keyword evidence="3" id="KW-0342">GTP-binding</keyword>
<dbReference type="GO" id="GO:0007264">
    <property type="term" value="P:small GTPase-mediated signal transduction"/>
    <property type="evidence" value="ECO:0007669"/>
    <property type="project" value="InterPro"/>
</dbReference>
<dbReference type="AlphaFoldDB" id="A0A1D2M6A1"/>
<reference evidence="4 5" key="1">
    <citation type="journal article" date="2016" name="Genome Biol. Evol.">
        <title>Gene Family Evolution Reflects Adaptation to Soil Environmental Stressors in the Genome of the Collembolan Orchesella cincta.</title>
        <authorList>
            <person name="Faddeeva-Vakhrusheva A."/>
            <person name="Derks M.F."/>
            <person name="Anvar S.Y."/>
            <person name="Agamennone V."/>
            <person name="Suring W."/>
            <person name="Smit S."/>
            <person name="van Straalen N.M."/>
            <person name="Roelofs D."/>
        </authorList>
    </citation>
    <scope>NUCLEOTIDE SEQUENCE [LARGE SCALE GENOMIC DNA]</scope>
    <source>
        <tissue evidence="4">Mixed pool</tissue>
    </source>
</reference>
<dbReference type="SMART" id="SM00173">
    <property type="entry name" value="RAS"/>
    <property type="match status" value="1"/>
</dbReference>
<dbReference type="FunFam" id="3.40.50.300:FF:001179">
    <property type="entry name" value="Rho family GTPase"/>
    <property type="match status" value="1"/>
</dbReference>
<dbReference type="Gene3D" id="3.40.50.300">
    <property type="entry name" value="P-loop containing nucleotide triphosphate hydrolases"/>
    <property type="match status" value="1"/>
</dbReference>
<dbReference type="OrthoDB" id="8830751at2759"/>
<dbReference type="SUPFAM" id="SSF52540">
    <property type="entry name" value="P-loop containing nucleoside triphosphate hydrolases"/>
    <property type="match status" value="1"/>
</dbReference>
<comment type="caution">
    <text evidence="4">The sequence shown here is derived from an EMBL/GenBank/DDBJ whole genome shotgun (WGS) entry which is preliminary data.</text>
</comment>
<dbReference type="InterPro" id="IPR005225">
    <property type="entry name" value="Small_GTP-bd"/>
</dbReference>
<protein>
    <submittedName>
        <fullName evidence="4">Ras-related protein ced-10</fullName>
    </submittedName>
</protein>
<name>A0A1D2M6A1_ORCCI</name>
<dbReference type="GO" id="GO:0001667">
    <property type="term" value="P:ameboidal-type cell migration"/>
    <property type="evidence" value="ECO:0007669"/>
    <property type="project" value="UniProtKB-ARBA"/>
</dbReference>
<dbReference type="InterPro" id="IPR001806">
    <property type="entry name" value="Small_GTPase"/>
</dbReference>
<dbReference type="GO" id="GO:0022412">
    <property type="term" value="P:cellular process involved in reproduction in multicellular organism"/>
    <property type="evidence" value="ECO:0007669"/>
    <property type="project" value="UniProtKB-ARBA"/>
</dbReference>
<dbReference type="SMART" id="SM00175">
    <property type="entry name" value="RAB"/>
    <property type="match status" value="1"/>
</dbReference>
<keyword evidence="2" id="KW-0547">Nucleotide-binding</keyword>